<evidence type="ECO:0000313" key="3">
    <source>
        <dbReference type="Proteomes" id="UP000198891"/>
    </source>
</evidence>
<keyword evidence="1" id="KW-1133">Transmembrane helix</keyword>
<evidence type="ECO:0000313" key="2">
    <source>
        <dbReference type="EMBL" id="SDZ39422.1"/>
    </source>
</evidence>
<dbReference type="EMBL" id="FNPZ01000004">
    <property type="protein sequence ID" value="SDZ39422.1"/>
    <property type="molecule type" value="Genomic_DNA"/>
</dbReference>
<sequence>MKNEAAASEKPQKRARRRRWPWIVGGVFLLLVVVGAGAAWVGMKAFTVKDELEAARPLLSSVKDKVLAGQASSAQGDADALAEHADKAREAASDPLWMFAENVPVVGPNLTAVRTVANTVSDVVDQAVVPAVGLGDTLSPAVFKPVDGAVNLAAIESVLPVLEQSSTVLTSAKENVGAIDTTSLIGPVKSAVTEINGLVGEIEPALATAKSLAPVLPGLLGADGPKNYLLVFENSAEARPLGGIAGAQILVTADQGKISIAQQTSGRDFAFESEEFANSHVPREARDLFLVPFGVQSQNNTLTPRVDVAADLTRSMWQNQRGVTADTVIFIDPFALSYVLAATGPVALPDGSTLSADNAVDVLMNGVYQQFNGPPNGDSPGLQDAYFTGIAGATFGAIMNGNVDVPKFIEAVQKAGEERRIVASSTEPTIQDLLGEAGLTGRMPQETDSAHQVGVYLSDYQGSKMDYFLRTSVAVGQQQCADGSRRLRVQISATNALDPAAVDGLSIYVSGNSGNGFGVPVGDLRVFTYVYAPVGSKVIDITGSTSQQDSLVGADREYPVARGVIQAAPGATQTATIDIDVSGLPEKQIETLVGPMLSNPEMSELQFTC</sequence>
<proteinExistence type="predicted"/>
<protein>
    <recommendedName>
        <fullName evidence="4">DUF4012 domain-containing protein</fullName>
    </recommendedName>
</protein>
<dbReference type="AlphaFoldDB" id="A0A1H3SN61"/>
<keyword evidence="3" id="KW-1185">Reference proteome</keyword>
<feature type="transmembrane region" description="Helical" evidence="1">
    <location>
        <begin position="20"/>
        <end position="43"/>
    </location>
</feature>
<reference evidence="2 3" key="1">
    <citation type="submission" date="2016-10" db="EMBL/GenBank/DDBJ databases">
        <authorList>
            <person name="de Groot N.N."/>
        </authorList>
    </citation>
    <scope>NUCLEOTIDE SEQUENCE [LARGE SCALE GENOMIC DNA]</scope>
    <source>
        <strain evidence="2 3">CGMCC 4.3491</strain>
    </source>
</reference>
<evidence type="ECO:0000256" key="1">
    <source>
        <dbReference type="SAM" id="Phobius"/>
    </source>
</evidence>
<accession>A0A1H3SN61</accession>
<organism evidence="2 3">
    <name type="scientific">Herbiconiux ginsengi</name>
    <dbReference type="NCBI Taxonomy" id="381665"/>
    <lineage>
        <taxon>Bacteria</taxon>
        <taxon>Bacillati</taxon>
        <taxon>Actinomycetota</taxon>
        <taxon>Actinomycetes</taxon>
        <taxon>Micrococcales</taxon>
        <taxon>Microbacteriaceae</taxon>
        <taxon>Herbiconiux</taxon>
    </lineage>
</organism>
<evidence type="ECO:0008006" key="4">
    <source>
        <dbReference type="Google" id="ProtNLM"/>
    </source>
</evidence>
<dbReference type="STRING" id="381665.SAMN05216554_3520"/>
<gene>
    <name evidence="2" type="ORF">SAMN05216554_3520</name>
</gene>
<keyword evidence="1" id="KW-0812">Transmembrane</keyword>
<dbReference type="Proteomes" id="UP000198891">
    <property type="component" value="Unassembled WGS sequence"/>
</dbReference>
<keyword evidence="1" id="KW-0472">Membrane</keyword>
<dbReference type="InterPro" id="IPR025101">
    <property type="entry name" value="DUF4012"/>
</dbReference>
<dbReference type="Pfam" id="PF13196">
    <property type="entry name" value="DUF4012"/>
    <property type="match status" value="1"/>
</dbReference>
<name>A0A1H3SN61_9MICO</name>